<evidence type="ECO:0000256" key="3">
    <source>
        <dbReference type="ARBA" id="ARBA00010072"/>
    </source>
</evidence>
<dbReference type="InterPro" id="IPR043429">
    <property type="entry name" value="ArtM/GltK/GlnP/TcyL/YhdX-like"/>
</dbReference>
<evidence type="ECO:0000256" key="8">
    <source>
        <dbReference type="ARBA" id="ARBA00022989"/>
    </source>
</evidence>
<sequence>MENALAYGPQVLQGLLYTVLLTVCTVPFAVMVGVTFAAFSLAKSRLLNRVARVYAGLFRSIPELVILLFFYYGLSNVVSTILMKPVEFSPFTTGVVALSLISGSYTAEVLRGAVQAVSLGQTEAALSLGFRPIAAWIKIILPQAYKMAIAPLTNVLLILIKDTALASVVGIEELLRKSSIAAGSTHSPFIFFGGAAAIYLVASIPILVWQEKAEKKSEVAI</sequence>
<dbReference type="GO" id="GO:0043190">
    <property type="term" value="C:ATP-binding cassette (ABC) transporter complex"/>
    <property type="evidence" value="ECO:0007669"/>
    <property type="project" value="InterPro"/>
</dbReference>
<comment type="similarity">
    <text evidence="3">Belongs to the binding-protein-dependent transport system permease family. HisMQ subfamily.</text>
</comment>
<dbReference type="RefSeq" id="WP_139679434.1">
    <property type="nucleotide sequence ID" value="NZ_VDMN01000011.1"/>
</dbReference>
<keyword evidence="7" id="KW-0029">Amino-acid transport</keyword>
<evidence type="ECO:0000256" key="10">
    <source>
        <dbReference type="RuleBase" id="RU363032"/>
    </source>
</evidence>
<dbReference type="OrthoDB" id="9815029at2"/>
<reference evidence="12 13" key="1">
    <citation type="submission" date="2019-06" db="EMBL/GenBank/DDBJ databases">
        <title>The draft genome of Rhizobium smilacinae PTYR-5.</title>
        <authorList>
            <person name="Liu L."/>
            <person name="Li L."/>
            <person name="Zhang X."/>
        </authorList>
    </citation>
    <scope>NUCLEOTIDE SEQUENCE [LARGE SCALE GENOMIC DNA]</scope>
    <source>
        <strain evidence="12 13">PTYR-5</strain>
    </source>
</reference>
<keyword evidence="8 10" id="KW-1133">Transmembrane helix</keyword>
<keyword evidence="5" id="KW-1003">Cell membrane</keyword>
<dbReference type="NCBIfam" id="TIGR01726">
    <property type="entry name" value="HEQRo_perm_3TM"/>
    <property type="match status" value="1"/>
</dbReference>
<protein>
    <submittedName>
        <fullName evidence="12">ABC transporter permease subunit</fullName>
    </submittedName>
</protein>
<gene>
    <name evidence="12" type="ORF">FHP24_27465</name>
</gene>
<evidence type="ECO:0000313" key="12">
    <source>
        <dbReference type="EMBL" id="TNM59910.1"/>
    </source>
</evidence>
<feature type="transmembrane region" description="Helical" evidence="10">
    <location>
        <begin position="15"/>
        <end position="41"/>
    </location>
</feature>
<comment type="subcellular location">
    <subcellularLocation>
        <location evidence="2">Cell inner membrane</location>
        <topology evidence="2">Multi-pass membrane protein</topology>
    </subcellularLocation>
    <subcellularLocation>
        <location evidence="10">Cell membrane</location>
        <topology evidence="10">Multi-pass membrane protein</topology>
    </subcellularLocation>
</comment>
<keyword evidence="13" id="KW-1185">Reference proteome</keyword>
<feature type="transmembrane region" description="Helical" evidence="10">
    <location>
        <begin position="53"/>
        <end position="74"/>
    </location>
</feature>
<accession>A0A5C4XAZ6</accession>
<dbReference type="Pfam" id="PF00528">
    <property type="entry name" value="BPD_transp_1"/>
    <property type="match status" value="1"/>
</dbReference>
<name>A0A5C4XAZ6_9HYPH</name>
<dbReference type="PROSITE" id="PS50928">
    <property type="entry name" value="ABC_TM1"/>
    <property type="match status" value="1"/>
</dbReference>
<proteinExistence type="inferred from homology"/>
<evidence type="ECO:0000259" key="11">
    <source>
        <dbReference type="PROSITE" id="PS50928"/>
    </source>
</evidence>
<dbReference type="EMBL" id="VDMN01000011">
    <property type="protein sequence ID" value="TNM59910.1"/>
    <property type="molecule type" value="Genomic_DNA"/>
</dbReference>
<dbReference type="CDD" id="cd06261">
    <property type="entry name" value="TM_PBP2"/>
    <property type="match status" value="1"/>
</dbReference>
<keyword evidence="9 10" id="KW-0472">Membrane</keyword>
<dbReference type="InterPro" id="IPR035906">
    <property type="entry name" value="MetI-like_sf"/>
</dbReference>
<dbReference type="InterPro" id="IPR010065">
    <property type="entry name" value="AA_ABC_transptr_permease_3TM"/>
</dbReference>
<evidence type="ECO:0000256" key="4">
    <source>
        <dbReference type="ARBA" id="ARBA00022448"/>
    </source>
</evidence>
<evidence type="ECO:0000313" key="13">
    <source>
        <dbReference type="Proteomes" id="UP000311605"/>
    </source>
</evidence>
<dbReference type="PANTHER" id="PTHR30614">
    <property type="entry name" value="MEMBRANE COMPONENT OF AMINO ACID ABC TRANSPORTER"/>
    <property type="match status" value="1"/>
</dbReference>
<comment type="caution">
    <text evidence="12">The sequence shown here is derived from an EMBL/GenBank/DDBJ whole genome shotgun (WGS) entry which is preliminary data.</text>
</comment>
<dbReference type="PANTHER" id="PTHR30614:SF20">
    <property type="entry name" value="GLUTAMINE TRANSPORT SYSTEM PERMEASE PROTEIN GLNP"/>
    <property type="match status" value="1"/>
</dbReference>
<dbReference type="Gene3D" id="1.10.3720.10">
    <property type="entry name" value="MetI-like"/>
    <property type="match status" value="1"/>
</dbReference>
<feature type="domain" description="ABC transmembrane type-1" evidence="11">
    <location>
        <begin position="15"/>
        <end position="210"/>
    </location>
</feature>
<dbReference type="AlphaFoldDB" id="A0A5C4XAZ6"/>
<dbReference type="Proteomes" id="UP000311605">
    <property type="component" value="Unassembled WGS sequence"/>
</dbReference>
<keyword evidence="6 10" id="KW-0812">Transmembrane</keyword>
<dbReference type="GO" id="GO:0006865">
    <property type="term" value="P:amino acid transport"/>
    <property type="evidence" value="ECO:0007669"/>
    <property type="project" value="UniProtKB-KW"/>
</dbReference>
<organism evidence="12 13">
    <name type="scientific">Aliirhizobium smilacinae</name>
    <dbReference type="NCBI Taxonomy" id="1395944"/>
    <lineage>
        <taxon>Bacteria</taxon>
        <taxon>Pseudomonadati</taxon>
        <taxon>Pseudomonadota</taxon>
        <taxon>Alphaproteobacteria</taxon>
        <taxon>Hyphomicrobiales</taxon>
        <taxon>Rhizobiaceae</taxon>
        <taxon>Aliirhizobium</taxon>
    </lineage>
</organism>
<dbReference type="SUPFAM" id="SSF161098">
    <property type="entry name" value="MetI-like"/>
    <property type="match status" value="1"/>
</dbReference>
<dbReference type="GO" id="GO:0022857">
    <property type="term" value="F:transmembrane transporter activity"/>
    <property type="evidence" value="ECO:0007669"/>
    <property type="project" value="InterPro"/>
</dbReference>
<evidence type="ECO:0000256" key="9">
    <source>
        <dbReference type="ARBA" id="ARBA00023136"/>
    </source>
</evidence>
<evidence type="ECO:0000256" key="6">
    <source>
        <dbReference type="ARBA" id="ARBA00022692"/>
    </source>
</evidence>
<evidence type="ECO:0000256" key="1">
    <source>
        <dbReference type="ARBA" id="ARBA00003159"/>
    </source>
</evidence>
<comment type="function">
    <text evidence="1">Part of the binding-protein-dependent transport system for glutamine; probably responsible for the translocation of the substrate across the membrane.</text>
</comment>
<keyword evidence="4 10" id="KW-0813">Transport</keyword>
<feature type="transmembrane region" description="Helical" evidence="10">
    <location>
        <begin position="189"/>
        <end position="209"/>
    </location>
</feature>
<evidence type="ECO:0000256" key="2">
    <source>
        <dbReference type="ARBA" id="ARBA00004429"/>
    </source>
</evidence>
<dbReference type="InterPro" id="IPR000515">
    <property type="entry name" value="MetI-like"/>
</dbReference>
<evidence type="ECO:0000256" key="7">
    <source>
        <dbReference type="ARBA" id="ARBA00022970"/>
    </source>
</evidence>
<evidence type="ECO:0000256" key="5">
    <source>
        <dbReference type="ARBA" id="ARBA00022475"/>
    </source>
</evidence>